<dbReference type="HOGENOM" id="CLU_107140_0_0_6"/>
<protein>
    <recommendedName>
        <fullName evidence="1">Antitoxin SocA-like Panacea domain-containing protein</fullName>
    </recommendedName>
</protein>
<proteinExistence type="predicted"/>
<dbReference type="eggNOG" id="COG3600">
    <property type="taxonomic scope" value="Bacteria"/>
</dbReference>
<sequence>MLNVRFDSEKALEAILYVASKAPIADVYHVGKILYFADRAHLKEYGRMLFGDTYIAMKDGPVASGAFDIIKTARGTASFLPKGLDAETIRKALTVDGYQMKTLRPADENFFSDSDLECINQALEEYGSKPFGVIRRISHDAIWSSVTENKEIPLEVIAKHLDESGKLVSYLRGEG</sequence>
<dbReference type="AlphaFoldDB" id="A0A0H3F5X2"/>
<feature type="domain" description="Antitoxin SocA-like Panacea" evidence="1">
    <location>
        <begin position="32"/>
        <end position="143"/>
    </location>
</feature>
<accession>A0A0H3F5X2</accession>
<evidence type="ECO:0000313" key="2">
    <source>
        <dbReference type="EMBL" id="ADW72202.1"/>
    </source>
</evidence>
<dbReference type="Proteomes" id="UP000007257">
    <property type="component" value="Chromosome"/>
</dbReference>
<dbReference type="Pfam" id="PF13274">
    <property type="entry name" value="SocA_Panacea"/>
    <property type="match status" value="1"/>
</dbReference>
<reference evidence="2 3" key="2">
    <citation type="journal article" date="2012" name="J. Bacteriol.">
        <title>Complete Genome Sequence of Rahnella sp. Strain Y9602, a Gammaproteobacterium Isolate from Metal- and Radionuclide-Contaminated Soil.</title>
        <authorList>
            <person name="Martinez R.J."/>
            <person name="Bruce D."/>
            <person name="Detter C."/>
            <person name="Goodwin L.A."/>
            <person name="Han J."/>
            <person name="Han C.S."/>
            <person name="Held B."/>
            <person name="Land M.L."/>
            <person name="Mikhailova N."/>
            <person name="Nolan M."/>
            <person name="Pennacchio L."/>
            <person name="Pitluck S."/>
            <person name="Tapia R."/>
            <person name="Woyke T."/>
            <person name="Sobecky P.A."/>
        </authorList>
    </citation>
    <scope>NUCLEOTIDE SEQUENCE [LARGE SCALE GENOMIC DNA]</scope>
    <source>
        <strain evidence="2 3">Y9602</strain>
    </source>
</reference>
<dbReference type="KEGG" id="rah:Rahaq_0575"/>
<dbReference type="InterPro" id="IPR025272">
    <property type="entry name" value="SocA_Panacea"/>
</dbReference>
<organism evidence="2 3">
    <name type="scientific">Rahnella sp. (strain Y9602)</name>
    <dbReference type="NCBI Taxonomy" id="2703885"/>
    <lineage>
        <taxon>Bacteria</taxon>
        <taxon>Pseudomonadati</taxon>
        <taxon>Pseudomonadota</taxon>
        <taxon>Gammaproteobacteria</taxon>
        <taxon>Enterobacterales</taxon>
        <taxon>Yersiniaceae</taxon>
        <taxon>Rahnella</taxon>
    </lineage>
</organism>
<dbReference type="EMBL" id="CP002505">
    <property type="protein sequence ID" value="ADW72202.1"/>
    <property type="molecule type" value="Genomic_DNA"/>
</dbReference>
<reference evidence="3" key="1">
    <citation type="submission" date="2011-01" db="EMBL/GenBank/DDBJ databases">
        <title>Complete sequence of chromosome of Rahnella sp. Y9602.</title>
        <authorList>
            <consortium name="US DOE Joint Genome Institute"/>
            <person name="Lucas S."/>
            <person name="Copeland A."/>
            <person name="Lapidus A."/>
            <person name="Cheng J.-F."/>
            <person name="Goodwin L."/>
            <person name="Pitluck S."/>
            <person name="Lu M."/>
            <person name="Detter J.C."/>
            <person name="Han C."/>
            <person name="Tapia R."/>
            <person name="Land M."/>
            <person name="Hauser L."/>
            <person name="Kyrpides N."/>
            <person name="Ivanova N."/>
            <person name="Ovchinnikova G."/>
            <person name="Pagani I."/>
            <person name="Sobecky P.A."/>
            <person name="Martinez R.J."/>
            <person name="Woyke T."/>
        </authorList>
    </citation>
    <scope>NUCLEOTIDE SEQUENCE [LARGE SCALE GENOMIC DNA]</scope>
    <source>
        <strain evidence="3">Y9602</strain>
    </source>
</reference>
<name>A0A0H3F5X2_RAHSY</name>
<evidence type="ECO:0000313" key="3">
    <source>
        <dbReference type="Proteomes" id="UP000007257"/>
    </source>
</evidence>
<evidence type="ECO:0000259" key="1">
    <source>
        <dbReference type="Pfam" id="PF13274"/>
    </source>
</evidence>
<gene>
    <name evidence="2" type="ordered locus">Rahaq_0575</name>
</gene>